<reference evidence="2" key="1">
    <citation type="submission" date="2023-03" db="EMBL/GenBank/DDBJ databases">
        <title>Massive genome expansion in bonnet fungi (Mycena s.s.) driven by repeated elements and novel gene families across ecological guilds.</title>
        <authorList>
            <consortium name="Lawrence Berkeley National Laboratory"/>
            <person name="Harder C.B."/>
            <person name="Miyauchi S."/>
            <person name="Viragh M."/>
            <person name="Kuo A."/>
            <person name="Thoen E."/>
            <person name="Andreopoulos B."/>
            <person name="Lu D."/>
            <person name="Skrede I."/>
            <person name="Drula E."/>
            <person name="Henrissat B."/>
            <person name="Morin E."/>
            <person name="Kohler A."/>
            <person name="Barry K."/>
            <person name="LaButti K."/>
            <person name="Morin E."/>
            <person name="Salamov A."/>
            <person name="Lipzen A."/>
            <person name="Mereny Z."/>
            <person name="Hegedus B."/>
            <person name="Baldrian P."/>
            <person name="Stursova M."/>
            <person name="Weitz H."/>
            <person name="Taylor A."/>
            <person name="Grigoriev I.V."/>
            <person name="Nagy L.G."/>
            <person name="Martin F."/>
            <person name="Kauserud H."/>
        </authorList>
    </citation>
    <scope>NUCLEOTIDE SEQUENCE</scope>
    <source>
        <strain evidence="2">9144</strain>
    </source>
</reference>
<gene>
    <name evidence="2" type="ORF">GGX14DRAFT_370187</name>
</gene>
<dbReference type="EMBL" id="JARJCW010000054">
    <property type="protein sequence ID" value="KAJ7202596.1"/>
    <property type="molecule type" value="Genomic_DNA"/>
</dbReference>
<dbReference type="Gene3D" id="2.170.270.10">
    <property type="entry name" value="SET domain"/>
    <property type="match status" value="1"/>
</dbReference>
<name>A0AAD6V490_9AGAR</name>
<dbReference type="SMART" id="SM00317">
    <property type="entry name" value="SET"/>
    <property type="match status" value="1"/>
</dbReference>
<dbReference type="CDD" id="cd20071">
    <property type="entry name" value="SET_SMYD"/>
    <property type="match status" value="1"/>
</dbReference>
<dbReference type="PANTHER" id="PTHR47332:SF4">
    <property type="entry name" value="SET DOMAIN-CONTAINING PROTEIN 5"/>
    <property type="match status" value="1"/>
</dbReference>
<comment type="caution">
    <text evidence="2">The sequence shown here is derived from an EMBL/GenBank/DDBJ whole genome shotgun (WGS) entry which is preliminary data.</text>
</comment>
<accession>A0AAD6V490</accession>
<organism evidence="2 3">
    <name type="scientific">Mycena pura</name>
    <dbReference type="NCBI Taxonomy" id="153505"/>
    <lineage>
        <taxon>Eukaryota</taxon>
        <taxon>Fungi</taxon>
        <taxon>Dikarya</taxon>
        <taxon>Basidiomycota</taxon>
        <taxon>Agaricomycotina</taxon>
        <taxon>Agaricomycetes</taxon>
        <taxon>Agaricomycetidae</taxon>
        <taxon>Agaricales</taxon>
        <taxon>Marasmiineae</taxon>
        <taxon>Mycenaceae</taxon>
        <taxon>Mycena</taxon>
    </lineage>
</organism>
<feature type="domain" description="SET" evidence="1">
    <location>
        <begin position="84"/>
        <end position="246"/>
    </location>
</feature>
<dbReference type="PROSITE" id="PS50280">
    <property type="entry name" value="SET"/>
    <property type="match status" value="1"/>
</dbReference>
<evidence type="ECO:0000313" key="3">
    <source>
        <dbReference type="Proteomes" id="UP001219525"/>
    </source>
</evidence>
<dbReference type="SUPFAM" id="SSF82199">
    <property type="entry name" value="SET domain"/>
    <property type="match status" value="1"/>
</dbReference>
<dbReference type="InterPro" id="IPR053185">
    <property type="entry name" value="SET_domain_protein"/>
</dbReference>
<keyword evidence="3" id="KW-1185">Reference proteome</keyword>
<dbReference type="Pfam" id="PF00856">
    <property type="entry name" value="SET"/>
    <property type="match status" value="1"/>
</dbReference>
<dbReference type="Proteomes" id="UP001219525">
    <property type="component" value="Unassembled WGS sequence"/>
</dbReference>
<dbReference type="AlphaFoldDB" id="A0AAD6V490"/>
<sequence length="398" mass="42761">MRTHDSPPPLHLCAQLNADIRANPALDAPYFDLAGHAESRAYCVSGVLYADATTETAALLDVGVQRLLPTPVPVPRATTCSKGATFSIRPAGSAREDRHRGLGVFAAQAIPAGGIILVERPVLVAPYIIGPGTQPPTESELFAILLRRLSLETAARVVALANCRPAAECDDLVGIVRTNAIAITLAVPAGPHPELAAHRGVFLNASRCNHSCAPNARHDWDPTSLSLALTAVRPIPAGDEITVSYIPLEQPLSARRALLQATYNFACACTACVRPAAAAASDAARAELRSFWERTPAFETWVADRRLRDTLLADAHARAVALIEAEGLEGLTEYARHLDALAMAYGALGDVGRFRAWAWRARDARPVGDADAARVLQGWITHPETFPVWRWRQMVVKA</sequence>
<dbReference type="Gene3D" id="1.10.220.160">
    <property type="match status" value="1"/>
</dbReference>
<dbReference type="InterPro" id="IPR001214">
    <property type="entry name" value="SET_dom"/>
</dbReference>
<dbReference type="InterPro" id="IPR046341">
    <property type="entry name" value="SET_dom_sf"/>
</dbReference>
<protein>
    <recommendedName>
        <fullName evidence="1">SET domain-containing protein</fullName>
    </recommendedName>
</protein>
<dbReference type="PANTHER" id="PTHR47332">
    <property type="entry name" value="SET DOMAIN-CONTAINING PROTEIN 5"/>
    <property type="match status" value="1"/>
</dbReference>
<proteinExistence type="predicted"/>
<evidence type="ECO:0000259" key="1">
    <source>
        <dbReference type="PROSITE" id="PS50280"/>
    </source>
</evidence>
<evidence type="ECO:0000313" key="2">
    <source>
        <dbReference type="EMBL" id="KAJ7202596.1"/>
    </source>
</evidence>